<comment type="caution">
    <text evidence="5">The sequence shown here is derived from an EMBL/GenBank/DDBJ whole genome shotgun (WGS) entry which is preliminary data.</text>
</comment>
<dbReference type="EMBL" id="MCRJ01000039">
    <property type="protein sequence ID" value="ODN70785.1"/>
    <property type="molecule type" value="Genomic_DNA"/>
</dbReference>
<dbReference type="OrthoDB" id="9814913at2"/>
<name>A0A1E3H3Q7_9HYPH</name>
<evidence type="ECO:0000256" key="1">
    <source>
        <dbReference type="ARBA" id="ARBA00005199"/>
    </source>
</evidence>
<dbReference type="CDD" id="cd01627">
    <property type="entry name" value="HAD_TPP"/>
    <property type="match status" value="1"/>
</dbReference>
<sequence>MSYPRLPARPALFLDFDGTLVDLAPTPDAVVVPSGLAHLLQRLADRLDGALAVVSGRPVAEIDAFLAPTELRAGGLHGLEWRERPGVAVMQAPAPISLDVFRARLATSDLLRDGLLVEDKKVAIAVHYRARPDLGSLVRETITGWLEGVDDLAVLDGKMVVEVKPRAVSKGTVVQRFLAMPAFEGRVPVFVGDDVTDEDGMRAAARAGGFGVKVGEGPSGASYRLADVPAVRTWLASLE</sequence>
<evidence type="ECO:0000256" key="4">
    <source>
        <dbReference type="RuleBase" id="RU361117"/>
    </source>
</evidence>
<dbReference type="GO" id="GO:0005992">
    <property type="term" value="P:trehalose biosynthetic process"/>
    <property type="evidence" value="ECO:0007669"/>
    <property type="project" value="UniProtKB-UniPathway"/>
</dbReference>
<dbReference type="InterPro" id="IPR044651">
    <property type="entry name" value="OTSB-like"/>
</dbReference>
<dbReference type="NCBIfam" id="TIGR00685">
    <property type="entry name" value="T6PP"/>
    <property type="match status" value="1"/>
</dbReference>
<comment type="similarity">
    <text evidence="2 4">Belongs to the trehalose phosphatase family.</text>
</comment>
<comment type="cofactor">
    <cofactor evidence="4">
        <name>Mg(2+)</name>
        <dbReference type="ChEBI" id="CHEBI:18420"/>
    </cofactor>
</comment>
<dbReference type="NCBIfam" id="TIGR01484">
    <property type="entry name" value="HAD-SF-IIB"/>
    <property type="match status" value="1"/>
</dbReference>
<dbReference type="RefSeq" id="WP_069306653.1">
    <property type="nucleotide sequence ID" value="NZ_MCRJ01000039.1"/>
</dbReference>
<evidence type="ECO:0000256" key="3">
    <source>
        <dbReference type="ARBA" id="ARBA00022801"/>
    </source>
</evidence>
<dbReference type="SUPFAM" id="SSF56784">
    <property type="entry name" value="HAD-like"/>
    <property type="match status" value="1"/>
</dbReference>
<dbReference type="Proteomes" id="UP000094622">
    <property type="component" value="Unassembled WGS sequence"/>
</dbReference>
<dbReference type="InterPro" id="IPR023214">
    <property type="entry name" value="HAD_sf"/>
</dbReference>
<dbReference type="PANTHER" id="PTHR43768">
    <property type="entry name" value="TREHALOSE 6-PHOSPHATE PHOSPHATASE"/>
    <property type="match status" value="1"/>
</dbReference>
<dbReference type="InterPro" id="IPR006379">
    <property type="entry name" value="HAD-SF_hydro_IIB"/>
</dbReference>
<evidence type="ECO:0000313" key="5">
    <source>
        <dbReference type="EMBL" id="ODN70785.1"/>
    </source>
</evidence>
<keyword evidence="4" id="KW-0460">Magnesium</keyword>
<dbReference type="InterPro" id="IPR003337">
    <property type="entry name" value="Trehalose_PPase"/>
</dbReference>
<dbReference type="AlphaFoldDB" id="A0A1E3H3Q7"/>
<evidence type="ECO:0000256" key="2">
    <source>
        <dbReference type="ARBA" id="ARBA00008770"/>
    </source>
</evidence>
<keyword evidence="6" id="KW-1185">Reference proteome</keyword>
<dbReference type="Pfam" id="PF02358">
    <property type="entry name" value="Trehalose_PPase"/>
    <property type="match status" value="1"/>
</dbReference>
<dbReference type="InterPro" id="IPR036412">
    <property type="entry name" value="HAD-like_sf"/>
</dbReference>
<gene>
    <name evidence="5" type="primary">otsB</name>
    <name evidence="5" type="ORF">A6302_01889</name>
</gene>
<organism evidence="5 6">
    <name type="scientific">Methylobrevis pamukkalensis</name>
    <dbReference type="NCBI Taxonomy" id="1439726"/>
    <lineage>
        <taxon>Bacteria</taxon>
        <taxon>Pseudomonadati</taxon>
        <taxon>Pseudomonadota</taxon>
        <taxon>Alphaproteobacteria</taxon>
        <taxon>Hyphomicrobiales</taxon>
        <taxon>Pleomorphomonadaceae</taxon>
        <taxon>Methylobrevis</taxon>
    </lineage>
</organism>
<dbReference type="PANTHER" id="PTHR43768:SF3">
    <property type="entry name" value="TREHALOSE 6-PHOSPHATE PHOSPHATASE"/>
    <property type="match status" value="1"/>
</dbReference>
<keyword evidence="4" id="KW-0479">Metal-binding</keyword>
<dbReference type="UniPathway" id="UPA00299"/>
<protein>
    <recommendedName>
        <fullName evidence="4">Trehalose 6-phosphate phosphatase</fullName>
        <ecNumber evidence="4">3.1.3.12</ecNumber>
    </recommendedName>
</protein>
<reference evidence="5 6" key="1">
    <citation type="submission" date="2016-07" db="EMBL/GenBank/DDBJ databases">
        <title>Draft Genome Sequence of Methylobrevis pamukkalensis PK2.</title>
        <authorList>
            <person name="Vasilenko O.V."/>
            <person name="Doronina N.V."/>
            <person name="Shmareva M.N."/>
            <person name="Tarlachkov S.V."/>
            <person name="Mustakhimov I."/>
            <person name="Trotsenko Y.A."/>
        </authorList>
    </citation>
    <scope>NUCLEOTIDE SEQUENCE [LARGE SCALE GENOMIC DNA]</scope>
    <source>
        <strain evidence="5 6">PK2</strain>
    </source>
</reference>
<comment type="function">
    <text evidence="4">Removes the phosphate from trehalose 6-phosphate to produce free trehalose.</text>
</comment>
<dbReference type="EC" id="3.1.3.12" evidence="4"/>
<comment type="catalytic activity">
    <reaction evidence="4">
        <text>alpha,alpha-trehalose 6-phosphate + H2O = alpha,alpha-trehalose + phosphate</text>
        <dbReference type="Rhea" id="RHEA:23420"/>
        <dbReference type="ChEBI" id="CHEBI:15377"/>
        <dbReference type="ChEBI" id="CHEBI:16551"/>
        <dbReference type="ChEBI" id="CHEBI:43474"/>
        <dbReference type="ChEBI" id="CHEBI:58429"/>
        <dbReference type="EC" id="3.1.3.12"/>
    </reaction>
</comment>
<dbReference type="Gene3D" id="3.30.70.1020">
    <property type="entry name" value="Trehalose-6-phosphate phosphatase related protein, domain 2"/>
    <property type="match status" value="1"/>
</dbReference>
<dbReference type="GO" id="GO:0046872">
    <property type="term" value="F:metal ion binding"/>
    <property type="evidence" value="ECO:0007669"/>
    <property type="project" value="UniProtKB-KW"/>
</dbReference>
<evidence type="ECO:0000313" key="6">
    <source>
        <dbReference type="Proteomes" id="UP000094622"/>
    </source>
</evidence>
<comment type="pathway">
    <text evidence="1 4">Glycan biosynthesis; trehalose biosynthesis.</text>
</comment>
<keyword evidence="3 4" id="KW-0378">Hydrolase</keyword>
<proteinExistence type="inferred from homology"/>
<accession>A0A1E3H3Q7</accession>
<dbReference type="PATRIC" id="fig|1439726.3.peg.1996"/>
<dbReference type="GO" id="GO:0004805">
    <property type="term" value="F:trehalose-phosphatase activity"/>
    <property type="evidence" value="ECO:0007669"/>
    <property type="project" value="UniProtKB-EC"/>
</dbReference>
<dbReference type="Gene3D" id="3.40.50.1000">
    <property type="entry name" value="HAD superfamily/HAD-like"/>
    <property type="match status" value="1"/>
</dbReference>